<dbReference type="PANTHER" id="PTHR46331:SF2">
    <property type="entry name" value="VALACYCLOVIR HYDROLASE"/>
    <property type="match status" value="1"/>
</dbReference>
<keyword evidence="3" id="KW-1185">Reference proteome</keyword>
<dbReference type="GO" id="GO:0017171">
    <property type="term" value="F:serine hydrolase activity"/>
    <property type="evidence" value="ECO:0007669"/>
    <property type="project" value="TreeGrafter"/>
</dbReference>
<evidence type="ECO:0000313" key="3">
    <source>
        <dbReference type="Proteomes" id="UP000007819"/>
    </source>
</evidence>
<dbReference type="Proteomes" id="UP000007819">
    <property type="component" value="Chromosome A1"/>
</dbReference>
<dbReference type="PANTHER" id="PTHR46331">
    <property type="entry name" value="VALACYCLOVIR HYDROLASE"/>
    <property type="match status" value="1"/>
</dbReference>
<reference evidence="2" key="2">
    <citation type="submission" date="2022-06" db="UniProtKB">
        <authorList>
            <consortium name="EnsemblMetazoa"/>
        </authorList>
    </citation>
    <scope>IDENTIFICATION</scope>
</reference>
<dbReference type="Pfam" id="PF00561">
    <property type="entry name" value="Abhydrolase_1"/>
    <property type="match status" value="1"/>
</dbReference>
<proteinExistence type="predicted"/>
<name>A0A8R1W1F1_ACYPI</name>
<protein>
    <recommendedName>
        <fullName evidence="1">AB hydrolase-1 domain-containing protein</fullName>
    </recommendedName>
</protein>
<organism evidence="2 3">
    <name type="scientific">Acyrthosiphon pisum</name>
    <name type="common">Pea aphid</name>
    <dbReference type="NCBI Taxonomy" id="7029"/>
    <lineage>
        <taxon>Eukaryota</taxon>
        <taxon>Metazoa</taxon>
        <taxon>Ecdysozoa</taxon>
        <taxon>Arthropoda</taxon>
        <taxon>Hexapoda</taxon>
        <taxon>Insecta</taxon>
        <taxon>Pterygota</taxon>
        <taxon>Neoptera</taxon>
        <taxon>Paraneoptera</taxon>
        <taxon>Hemiptera</taxon>
        <taxon>Sternorrhyncha</taxon>
        <taxon>Aphidomorpha</taxon>
        <taxon>Aphidoidea</taxon>
        <taxon>Aphididae</taxon>
        <taxon>Macrosiphini</taxon>
        <taxon>Acyrthosiphon</taxon>
    </lineage>
</organism>
<dbReference type="InterPro" id="IPR000073">
    <property type="entry name" value="AB_hydrolase_1"/>
</dbReference>
<dbReference type="InterPro" id="IPR029058">
    <property type="entry name" value="AB_hydrolase_fold"/>
</dbReference>
<dbReference type="SUPFAM" id="SSF53474">
    <property type="entry name" value="alpha/beta-Hydrolases"/>
    <property type="match status" value="1"/>
</dbReference>
<dbReference type="RefSeq" id="XP_001947430.2">
    <property type="nucleotide sequence ID" value="XM_001947395.4"/>
</dbReference>
<dbReference type="OrthoDB" id="272370at2759"/>
<reference evidence="3" key="1">
    <citation type="submission" date="2010-06" db="EMBL/GenBank/DDBJ databases">
        <authorList>
            <person name="Jiang H."/>
            <person name="Abraham K."/>
            <person name="Ali S."/>
            <person name="Alsbrooks S.L."/>
            <person name="Anim B.N."/>
            <person name="Anosike U.S."/>
            <person name="Attaway T."/>
            <person name="Bandaranaike D.P."/>
            <person name="Battles P.K."/>
            <person name="Bell S.N."/>
            <person name="Bell A.V."/>
            <person name="Beltran B."/>
            <person name="Bickham C."/>
            <person name="Bustamante Y."/>
            <person name="Caleb T."/>
            <person name="Canada A."/>
            <person name="Cardenas V."/>
            <person name="Carter K."/>
            <person name="Chacko J."/>
            <person name="Chandrabose M.N."/>
            <person name="Chavez D."/>
            <person name="Chavez A."/>
            <person name="Chen L."/>
            <person name="Chu H.-S."/>
            <person name="Claassen K.J."/>
            <person name="Cockrell R."/>
            <person name="Collins M."/>
            <person name="Cooper J.A."/>
            <person name="Cree A."/>
            <person name="Curry S.M."/>
            <person name="Da Y."/>
            <person name="Dao M.D."/>
            <person name="Das B."/>
            <person name="Davila M.-L."/>
            <person name="Davy-Carroll L."/>
            <person name="Denson S."/>
            <person name="Dinh H."/>
            <person name="Ebong V.E."/>
            <person name="Edwards J.R."/>
            <person name="Egan A."/>
            <person name="El-Daye J."/>
            <person name="Escobedo L."/>
            <person name="Fernandez S."/>
            <person name="Fernando P.R."/>
            <person name="Flagg N."/>
            <person name="Forbes L.D."/>
            <person name="Fowler R.G."/>
            <person name="Fu Q."/>
            <person name="Gabisi R.A."/>
            <person name="Ganer J."/>
            <person name="Garbino Pronczuk A."/>
            <person name="Garcia R.M."/>
            <person name="Garner T."/>
            <person name="Garrett T.E."/>
            <person name="Gonzalez D.A."/>
            <person name="Hamid H."/>
            <person name="Hawkins E.S."/>
            <person name="Hirani K."/>
            <person name="Hogues M.E."/>
            <person name="Hollins B."/>
            <person name="Hsiao C.-H."/>
            <person name="Jabil R."/>
            <person name="James M.L."/>
            <person name="Jhangiani S.N."/>
            <person name="Johnson B."/>
            <person name="Johnson Q."/>
            <person name="Joshi V."/>
            <person name="Kalu J.B."/>
            <person name="Kam C."/>
            <person name="Kashfia A."/>
            <person name="Keebler J."/>
            <person name="Kisamo H."/>
            <person name="Kovar C.L."/>
            <person name="Lago L.A."/>
            <person name="Lai C.-Y."/>
            <person name="Laidlaw J."/>
            <person name="Lara F."/>
            <person name="Le T.-K."/>
            <person name="Lee S.L."/>
            <person name="Legall F.H."/>
            <person name="Lemon S.J."/>
            <person name="Lewis L.R."/>
            <person name="Li B."/>
            <person name="Liu Y."/>
            <person name="Liu Y.-S."/>
            <person name="Lopez J."/>
            <person name="Lozado R.J."/>
            <person name="Lu J."/>
            <person name="Madu R.C."/>
            <person name="Maheshwari M."/>
            <person name="Maheshwari R."/>
            <person name="Malloy K."/>
            <person name="Martinez E."/>
            <person name="Mathew T."/>
            <person name="Mercado I.C."/>
            <person name="Mercado C."/>
            <person name="Meyer B."/>
            <person name="Montgomery K."/>
            <person name="Morgan M.B."/>
            <person name="Munidasa M."/>
            <person name="Nazareth L.V."/>
            <person name="Nelson J."/>
            <person name="Ng B.M."/>
            <person name="Nguyen N.B."/>
            <person name="Nguyen P.Q."/>
            <person name="Nguyen T."/>
            <person name="Obregon M."/>
            <person name="Okwuonu G.O."/>
            <person name="Onwere C.G."/>
            <person name="Orozco G."/>
            <person name="Parra A."/>
            <person name="Patel S."/>
            <person name="Patil S."/>
            <person name="Perez A."/>
            <person name="Perez Y."/>
            <person name="Pham C."/>
            <person name="Primus E.L."/>
            <person name="Pu L.-L."/>
            <person name="Puazo M."/>
            <person name="Qin X."/>
            <person name="Quiroz J.B."/>
            <person name="Reese J."/>
            <person name="Richards S."/>
            <person name="Rives C.M."/>
            <person name="Robberts R."/>
            <person name="Ruiz S.J."/>
            <person name="Ruiz M.J."/>
            <person name="Santibanez J."/>
            <person name="Schneider B.W."/>
            <person name="Sisson I."/>
            <person name="Smith M."/>
            <person name="Sodergren E."/>
            <person name="Song X.-Z."/>
            <person name="Song B.B."/>
            <person name="Summersgill H."/>
            <person name="Thelus R."/>
            <person name="Thornton R.D."/>
            <person name="Trejos Z.Y."/>
            <person name="Usmani K."/>
            <person name="Vattathil S."/>
            <person name="Villasana D."/>
            <person name="Walker D.L."/>
            <person name="Wang S."/>
            <person name="Wang K."/>
            <person name="White C.S."/>
            <person name="Williams A.C."/>
            <person name="Williamson J."/>
            <person name="Wilson K."/>
            <person name="Woghiren I.O."/>
            <person name="Woodworth J.R."/>
            <person name="Worley K.C."/>
            <person name="Wright R.A."/>
            <person name="Wu W."/>
            <person name="Young L."/>
            <person name="Zhang L."/>
            <person name="Zhang J."/>
            <person name="Zhu Y."/>
            <person name="Muzny D.M."/>
            <person name="Weinstock G."/>
            <person name="Gibbs R.A."/>
        </authorList>
    </citation>
    <scope>NUCLEOTIDE SEQUENCE [LARGE SCALE GENOMIC DNA]</scope>
    <source>
        <strain evidence="3">LSR1</strain>
    </source>
</reference>
<evidence type="ECO:0000259" key="1">
    <source>
        <dbReference type="Pfam" id="PF00561"/>
    </source>
</evidence>
<accession>A0A8R1W1F1</accession>
<dbReference type="EnsemblMetazoa" id="XM_001947395.5">
    <property type="protein sequence ID" value="XP_001947430.2"/>
    <property type="gene ID" value="LOC100165157"/>
</dbReference>
<dbReference type="PRINTS" id="PR00111">
    <property type="entry name" value="ABHYDROLASE"/>
</dbReference>
<sequence length="283" mass="32478">MISARFNKLLRNCSSLYKKNQIRHAMIEKQTKIKINNIEINYLKVGNGPQTLLLLPGALGSIFTDFKPQIETLNREKYTIVAWDPPGYGFSRPPDRDFSPGFFYRDADYAISLMKSLQIDKYSLLGWSDGGITALIMASKAVDSVEKLIVWGSNAYVTEKDIELYEKIRDVQKWSPRMRQPFIDLYGEKYFSDTWNAWVNSFQIILKENGGDICREALSKIDAPTLILHGAQDPLVPMEHPVHLHKKIKYGSLEIYPEGKHNIHLRYAELFNSAVDDFLAEDL</sequence>
<dbReference type="AlphaFoldDB" id="A0A8R1W1F1"/>
<dbReference type="Gene3D" id="3.40.50.1820">
    <property type="entry name" value="alpha/beta hydrolase"/>
    <property type="match status" value="1"/>
</dbReference>
<feature type="domain" description="AB hydrolase-1" evidence="1">
    <location>
        <begin position="51"/>
        <end position="180"/>
    </location>
</feature>
<dbReference type="KEGG" id="api:100165157"/>
<dbReference type="GeneID" id="100165157"/>
<evidence type="ECO:0000313" key="2">
    <source>
        <dbReference type="EnsemblMetazoa" id="XP_001947430.2"/>
    </source>
</evidence>